<accession>A0A3N4RET8</accession>
<gene>
    <name evidence="2" type="ORF">EDD38_6500</name>
</gene>
<evidence type="ECO:0000313" key="2">
    <source>
        <dbReference type="EMBL" id="RPE29345.1"/>
    </source>
</evidence>
<name>A0A3N4RET8_9ACTN</name>
<dbReference type="Proteomes" id="UP000266906">
    <property type="component" value="Unassembled WGS sequence"/>
</dbReference>
<proteinExistence type="predicted"/>
<organism evidence="2 3">
    <name type="scientific">Kitasatospora cineracea</name>
    <dbReference type="NCBI Taxonomy" id="88074"/>
    <lineage>
        <taxon>Bacteria</taxon>
        <taxon>Bacillati</taxon>
        <taxon>Actinomycetota</taxon>
        <taxon>Actinomycetes</taxon>
        <taxon>Kitasatosporales</taxon>
        <taxon>Streptomycetaceae</taxon>
        <taxon>Kitasatospora</taxon>
    </lineage>
</organism>
<dbReference type="AlphaFoldDB" id="A0A3N4RET8"/>
<keyword evidence="3" id="KW-1185">Reference proteome</keyword>
<evidence type="ECO:0000259" key="1">
    <source>
        <dbReference type="Pfam" id="PF07179"/>
    </source>
</evidence>
<dbReference type="InterPro" id="IPR009839">
    <property type="entry name" value="SseB_N"/>
</dbReference>
<dbReference type="Pfam" id="PF07179">
    <property type="entry name" value="SseB"/>
    <property type="match status" value="1"/>
</dbReference>
<protein>
    <submittedName>
        <fullName evidence="2">Type III secretion system (T3SS) SseB-like protein</fullName>
    </submittedName>
</protein>
<evidence type="ECO:0000313" key="3">
    <source>
        <dbReference type="Proteomes" id="UP000266906"/>
    </source>
</evidence>
<feature type="domain" description="SseB protein N-terminal" evidence="1">
    <location>
        <begin position="28"/>
        <end position="151"/>
    </location>
</feature>
<comment type="caution">
    <text evidence="2">The sequence shown here is derived from an EMBL/GenBank/DDBJ whole genome shotgun (WGS) entry which is preliminary data.</text>
</comment>
<reference evidence="2 3" key="1">
    <citation type="submission" date="2018-11" db="EMBL/GenBank/DDBJ databases">
        <title>Sequencing the genomes of 1000 actinobacteria strains.</title>
        <authorList>
            <person name="Klenk H.-P."/>
        </authorList>
    </citation>
    <scope>NUCLEOTIDE SEQUENCE [LARGE SCALE GENOMIC DNA]</scope>
    <source>
        <strain evidence="2 3">DSM 44781</strain>
    </source>
</reference>
<dbReference type="EMBL" id="RKQG01000002">
    <property type="protein sequence ID" value="RPE29345.1"/>
    <property type="molecule type" value="Genomic_DNA"/>
</dbReference>
<sequence>MAYALGVERKNIPDPGFAEDDGTADPALVAALTAWQQDPATEPDLLAALTPSRLMVPIVALLGEVEVGADGHKHEKTSDMAVPLVEAPDGRRALPAFTSLAAMASWRADARPAPVVAPQAAMVAFAERADTLLIDPAGPVTYQLSGARLRAVAENRRYLPPHRDPEVHRALRALLAAEPAVTAAHLAPAADADATLALVLADPATEPAAVQALANRLGQALATDQALRLRLDQGLQLAFLARPLDQPPFYAADANE</sequence>